<organism evidence="1 2">
    <name type="scientific">Miscanthus lutarioriparius</name>
    <dbReference type="NCBI Taxonomy" id="422564"/>
    <lineage>
        <taxon>Eukaryota</taxon>
        <taxon>Viridiplantae</taxon>
        <taxon>Streptophyta</taxon>
        <taxon>Embryophyta</taxon>
        <taxon>Tracheophyta</taxon>
        <taxon>Spermatophyta</taxon>
        <taxon>Magnoliopsida</taxon>
        <taxon>Liliopsida</taxon>
        <taxon>Poales</taxon>
        <taxon>Poaceae</taxon>
        <taxon>PACMAD clade</taxon>
        <taxon>Panicoideae</taxon>
        <taxon>Andropogonodae</taxon>
        <taxon>Andropogoneae</taxon>
        <taxon>Saccharinae</taxon>
        <taxon>Miscanthus</taxon>
    </lineage>
</organism>
<dbReference type="Proteomes" id="UP000604825">
    <property type="component" value="Unassembled WGS sequence"/>
</dbReference>
<comment type="caution">
    <text evidence="1">The sequence shown here is derived from an EMBL/GenBank/DDBJ whole genome shotgun (WGS) entry which is preliminary data.</text>
</comment>
<sequence>MTSGRKFPCPFSFRHQDDHYNSHETEYRTAVDDMLKKALVTFCHRSQLYDLNMAGDQEYKIAHSDHDESREPGSLIEDQRRNMSHPPCMEPKGVLGQILFDVCVPKNVEGWDIKPTVSLNGRPTFASARQLGPFNPIRSNTNLLCSGQRWQHMDMMLFLNSQAFSDDVTRKLMTRSYFCGSYSICPAREPVDELYYPAREPVDELYEINNSPLADQIALVHECPVKAYQKNLILINQRFCRVFGTKNLGVSRLSYDQSRNFS</sequence>
<protein>
    <submittedName>
        <fullName evidence="1">Uncharacterized protein</fullName>
    </submittedName>
</protein>
<dbReference type="OrthoDB" id="77878at2759"/>
<evidence type="ECO:0000313" key="2">
    <source>
        <dbReference type="Proteomes" id="UP000604825"/>
    </source>
</evidence>
<evidence type="ECO:0000313" key="1">
    <source>
        <dbReference type="EMBL" id="CAD6343837.1"/>
    </source>
</evidence>
<reference evidence="1" key="1">
    <citation type="submission" date="2020-10" db="EMBL/GenBank/DDBJ databases">
        <authorList>
            <person name="Han B."/>
            <person name="Lu T."/>
            <person name="Zhao Q."/>
            <person name="Huang X."/>
            <person name="Zhao Y."/>
        </authorList>
    </citation>
    <scope>NUCLEOTIDE SEQUENCE</scope>
</reference>
<proteinExistence type="predicted"/>
<accession>A0A811SRU0</accession>
<keyword evidence="2" id="KW-1185">Reference proteome</keyword>
<name>A0A811SRU0_9POAL</name>
<dbReference type="EMBL" id="CAJGYO010000844">
    <property type="protein sequence ID" value="CAD6343837.1"/>
    <property type="molecule type" value="Genomic_DNA"/>
</dbReference>
<gene>
    <name evidence="1" type="ORF">NCGR_LOCUS67935</name>
</gene>
<dbReference type="AlphaFoldDB" id="A0A811SRU0"/>